<dbReference type="GO" id="GO:0006935">
    <property type="term" value="P:chemotaxis"/>
    <property type="evidence" value="ECO:0007669"/>
    <property type="project" value="InterPro"/>
</dbReference>
<dbReference type="Gene3D" id="1.10.287.950">
    <property type="entry name" value="Methyl-accepting chemotaxis protein"/>
    <property type="match status" value="1"/>
</dbReference>
<dbReference type="PANTHER" id="PTHR32089">
    <property type="entry name" value="METHYL-ACCEPTING CHEMOTAXIS PROTEIN MCPB"/>
    <property type="match status" value="1"/>
</dbReference>
<evidence type="ECO:0000313" key="7">
    <source>
        <dbReference type="EMBL" id="VAW68426.1"/>
    </source>
</evidence>
<dbReference type="FunFam" id="1.10.287.950:FF:000001">
    <property type="entry name" value="Methyl-accepting chemotaxis sensory transducer"/>
    <property type="match status" value="1"/>
</dbReference>
<dbReference type="GO" id="GO:0004888">
    <property type="term" value="F:transmembrane signaling receptor activity"/>
    <property type="evidence" value="ECO:0007669"/>
    <property type="project" value="InterPro"/>
</dbReference>
<feature type="transmembrane region" description="Helical" evidence="4">
    <location>
        <begin position="183"/>
        <end position="206"/>
    </location>
</feature>
<dbReference type="CDD" id="cd06225">
    <property type="entry name" value="HAMP"/>
    <property type="match status" value="1"/>
</dbReference>
<keyword evidence="4" id="KW-0472">Membrane</keyword>
<proteinExistence type="inferred from homology"/>
<dbReference type="Pfam" id="PF00015">
    <property type="entry name" value="MCPsignal"/>
    <property type="match status" value="1"/>
</dbReference>
<reference evidence="7" key="1">
    <citation type="submission" date="2018-06" db="EMBL/GenBank/DDBJ databases">
        <authorList>
            <person name="Zhirakovskaya E."/>
        </authorList>
    </citation>
    <scope>NUCLEOTIDE SEQUENCE</scope>
</reference>
<dbReference type="AlphaFoldDB" id="A0A3B0YJD3"/>
<keyword evidence="1" id="KW-0807">Transducer</keyword>
<dbReference type="InterPro" id="IPR004089">
    <property type="entry name" value="MCPsignal_dom"/>
</dbReference>
<protein>
    <submittedName>
        <fullName evidence="7">Methyl-accepting chemotaxis sensor/transducer protein</fullName>
    </submittedName>
</protein>
<dbReference type="EMBL" id="UOFI01000129">
    <property type="protein sequence ID" value="VAW68426.1"/>
    <property type="molecule type" value="Genomic_DNA"/>
</dbReference>
<evidence type="ECO:0000259" key="6">
    <source>
        <dbReference type="PROSITE" id="PS50885"/>
    </source>
</evidence>
<keyword evidence="4" id="KW-1133">Transmembrane helix</keyword>
<feature type="domain" description="Methyl-accepting transducer" evidence="5">
    <location>
        <begin position="267"/>
        <end position="503"/>
    </location>
</feature>
<dbReference type="PRINTS" id="PR00260">
    <property type="entry name" value="CHEMTRNSDUCR"/>
</dbReference>
<organism evidence="7">
    <name type="scientific">hydrothermal vent metagenome</name>
    <dbReference type="NCBI Taxonomy" id="652676"/>
    <lineage>
        <taxon>unclassified sequences</taxon>
        <taxon>metagenomes</taxon>
        <taxon>ecological metagenomes</taxon>
    </lineage>
</organism>
<evidence type="ECO:0000256" key="2">
    <source>
        <dbReference type="ARBA" id="ARBA00029447"/>
    </source>
</evidence>
<accession>A0A3B0YJD3</accession>
<dbReference type="PROSITE" id="PS50111">
    <property type="entry name" value="CHEMOTAXIS_TRANSDUC_2"/>
    <property type="match status" value="1"/>
</dbReference>
<keyword evidence="4" id="KW-0812">Transmembrane</keyword>
<dbReference type="SMART" id="SM00283">
    <property type="entry name" value="MA"/>
    <property type="match status" value="1"/>
</dbReference>
<sequence>MSWFNSVSIRYKILFIVALSILGFVFNLVYSYQVTSKNSVRLYKVSDVYFPTLEHIDANLVKLDKVKEALNAASGSGEIDFVDDADELIEVMNADFDKISKIDTDLVEGINHLKSLLKIYYTTARSLTESMVEGDIEPAKASELARQMQIELKKLSATLAAMRSAVYERFTDNLNKTNASSEAALKVGFASGILIAIVVILSGVFISNMITVNIKNVVNSLREMANGEGDLTRRLEARGDDELGQLVKQFNNFVEKLQGIIGHIMGSTTQLAAAAEEMSSVSENSNQSSTQQQSEVNQVATAMNEMSATVQEVASNASHAAQAAQDASEQAGEGLKVVDHTISSINNLSNAVEEASGVINKLESDTDNIGVVLEVIRGISEQTNLLALNAAIEAARAGEQGRGFAVVADEVRTLASRTQESTLEIQSMIESLQSGSTQAVEVMAKGKDQAIISVGHAQKAGESLNGITQAVSSISDMNTQIATAAEEQTAVAEEINQNIVNISQLGEQTVSGAQQTSTASEELARLSNELQMMLGQFRV</sequence>
<dbReference type="GO" id="GO:0007165">
    <property type="term" value="P:signal transduction"/>
    <property type="evidence" value="ECO:0007669"/>
    <property type="project" value="UniProtKB-KW"/>
</dbReference>
<dbReference type="GO" id="GO:0016020">
    <property type="term" value="C:membrane"/>
    <property type="evidence" value="ECO:0007669"/>
    <property type="project" value="InterPro"/>
</dbReference>
<dbReference type="Pfam" id="PF00672">
    <property type="entry name" value="HAMP"/>
    <property type="match status" value="1"/>
</dbReference>
<dbReference type="InterPro" id="IPR004090">
    <property type="entry name" value="Chemotax_Me-accpt_rcpt"/>
</dbReference>
<name>A0A3B0YJD3_9ZZZZ</name>
<comment type="similarity">
    <text evidence="2">Belongs to the methyl-accepting chemotaxis (MCP) protein family.</text>
</comment>
<feature type="region of interest" description="Disordered" evidence="3">
    <location>
        <begin position="275"/>
        <end position="295"/>
    </location>
</feature>
<evidence type="ECO:0000256" key="3">
    <source>
        <dbReference type="SAM" id="MobiDB-lite"/>
    </source>
</evidence>
<dbReference type="CDD" id="cd11386">
    <property type="entry name" value="MCP_signal"/>
    <property type="match status" value="1"/>
</dbReference>
<dbReference type="PANTHER" id="PTHR32089:SF112">
    <property type="entry name" value="LYSOZYME-LIKE PROTEIN-RELATED"/>
    <property type="match status" value="1"/>
</dbReference>
<gene>
    <name evidence="7" type="ORF">MNBD_GAMMA09-2797</name>
</gene>
<dbReference type="SMART" id="SM00304">
    <property type="entry name" value="HAMP"/>
    <property type="match status" value="2"/>
</dbReference>
<dbReference type="PROSITE" id="PS50885">
    <property type="entry name" value="HAMP"/>
    <property type="match status" value="1"/>
</dbReference>
<dbReference type="InterPro" id="IPR003660">
    <property type="entry name" value="HAMP_dom"/>
</dbReference>
<evidence type="ECO:0000256" key="4">
    <source>
        <dbReference type="SAM" id="Phobius"/>
    </source>
</evidence>
<evidence type="ECO:0000259" key="5">
    <source>
        <dbReference type="PROSITE" id="PS50111"/>
    </source>
</evidence>
<feature type="domain" description="HAMP" evidence="6">
    <location>
        <begin position="208"/>
        <end position="262"/>
    </location>
</feature>
<dbReference type="SUPFAM" id="SSF58104">
    <property type="entry name" value="Methyl-accepting chemotaxis protein (MCP) signaling domain"/>
    <property type="match status" value="1"/>
</dbReference>
<evidence type="ECO:0000256" key="1">
    <source>
        <dbReference type="ARBA" id="ARBA00023224"/>
    </source>
</evidence>